<accession>A0A8S1H250</accession>
<dbReference type="EMBL" id="CAJGYM010000009">
    <property type="protein sequence ID" value="CAD6188768.1"/>
    <property type="molecule type" value="Genomic_DNA"/>
</dbReference>
<feature type="region of interest" description="Disordered" evidence="1">
    <location>
        <begin position="35"/>
        <end position="66"/>
    </location>
</feature>
<dbReference type="OrthoDB" id="5798453at2759"/>
<gene>
    <name evidence="2" type="ORF">CAUJ_LOCUS4687</name>
</gene>
<name>A0A8S1H250_9PELO</name>
<comment type="caution">
    <text evidence="2">The sequence shown here is derived from an EMBL/GenBank/DDBJ whole genome shotgun (WGS) entry which is preliminary data.</text>
</comment>
<evidence type="ECO:0000256" key="1">
    <source>
        <dbReference type="SAM" id="MobiDB-lite"/>
    </source>
</evidence>
<evidence type="ECO:0000313" key="3">
    <source>
        <dbReference type="Proteomes" id="UP000835052"/>
    </source>
</evidence>
<protein>
    <submittedName>
        <fullName evidence="2">Uncharacterized protein</fullName>
    </submittedName>
</protein>
<feature type="compositionally biased region" description="Polar residues" evidence="1">
    <location>
        <begin position="42"/>
        <end position="55"/>
    </location>
</feature>
<dbReference type="AlphaFoldDB" id="A0A8S1H250"/>
<sequence length="429" mass="47928">MLGYIIATDKNDVVFLDGDEVFKLHLHDMIQKEMHMSEDDSASTSSGIFTDSENGESSKTDSIRARKKSGQVQFNPAEISHVFLPLLSFHRASAESSHDTVENKRKELMNNVELTLETNFGPLMSLCASDLTSVRSGRENMRLIYDLMPQRKGKSLLNVKHTSFYKNQLHEVAPLIQIVSTQLKSAVGTNRCLLLSSGNVLASMSSSAERKGLVDGLSIKDLLFSLDQLPKLPEGLDTATVSQFWLRSKDGVIPHYVNALQYRLTSKLDLLCISETKHNELIQSFRITKDLKEISRTVSDLQSMIVREKSYGGAVPAAFMKNPTRLSSFIQTIWEQIEFELKRKSNELWQNNNGMSRLSLGSLRSVISNLSMTSSAFSKSTHRNKVCSTKADVLIAYARRQVVTIIHELLSSEATVVFILAPLLLATSH</sequence>
<reference evidence="2" key="1">
    <citation type="submission" date="2020-10" db="EMBL/GenBank/DDBJ databases">
        <authorList>
            <person name="Kikuchi T."/>
        </authorList>
    </citation>
    <scope>NUCLEOTIDE SEQUENCE</scope>
    <source>
        <strain evidence="2">NKZ352</strain>
    </source>
</reference>
<keyword evidence="3" id="KW-1185">Reference proteome</keyword>
<dbReference type="Proteomes" id="UP000835052">
    <property type="component" value="Unassembled WGS sequence"/>
</dbReference>
<organism evidence="2 3">
    <name type="scientific">Caenorhabditis auriculariae</name>
    <dbReference type="NCBI Taxonomy" id="2777116"/>
    <lineage>
        <taxon>Eukaryota</taxon>
        <taxon>Metazoa</taxon>
        <taxon>Ecdysozoa</taxon>
        <taxon>Nematoda</taxon>
        <taxon>Chromadorea</taxon>
        <taxon>Rhabditida</taxon>
        <taxon>Rhabditina</taxon>
        <taxon>Rhabditomorpha</taxon>
        <taxon>Rhabditoidea</taxon>
        <taxon>Rhabditidae</taxon>
        <taxon>Peloderinae</taxon>
        <taxon>Caenorhabditis</taxon>
    </lineage>
</organism>
<evidence type="ECO:0000313" key="2">
    <source>
        <dbReference type="EMBL" id="CAD6188768.1"/>
    </source>
</evidence>
<proteinExistence type="predicted"/>